<accession>A0A2G8TJ94</accession>
<keyword evidence="1" id="KW-0732">Signal</keyword>
<protein>
    <submittedName>
        <fullName evidence="2">Uncharacterized protein</fullName>
    </submittedName>
</protein>
<dbReference type="NCBIfam" id="NF042415">
    <property type="entry name" value="STY0301_fam"/>
    <property type="match status" value="1"/>
</dbReference>
<evidence type="ECO:0000313" key="3">
    <source>
        <dbReference type="Proteomes" id="UP000230390"/>
    </source>
</evidence>
<gene>
    <name evidence="2" type="ORF">CR105_03145</name>
</gene>
<reference evidence="2 3" key="1">
    <citation type="submission" date="2017-10" db="EMBL/GenBank/DDBJ databases">
        <title>Massilia psychrophilum sp. nov., a novel purple-pigmented bacterium isolated from Tianshan glacier, Xinjiang Municipality, China.</title>
        <authorList>
            <person name="Wang H."/>
        </authorList>
    </citation>
    <scope>NUCLEOTIDE SEQUENCE [LARGE SCALE GENOMIC DNA]</scope>
    <source>
        <strain evidence="2 3">JCM 30074</strain>
    </source>
</reference>
<dbReference type="InterPro" id="IPR049973">
    <property type="entry name" value="STY0301-like"/>
</dbReference>
<feature type="signal peptide" evidence="1">
    <location>
        <begin position="1"/>
        <end position="19"/>
    </location>
</feature>
<dbReference type="EMBL" id="PDOC01000002">
    <property type="protein sequence ID" value="PIL46102.1"/>
    <property type="molecule type" value="Genomic_DNA"/>
</dbReference>
<dbReference type="OrthoDB" id="9934799at2"/>
<feature type="chain" id="PRO_5013876693" evidence="1">
    <location>
        <begin position="20"/>
        <end position="132"/>
    </location>
</feature>
<dbReference type="RefSeq" id="WP_099786991.1">
    <property type="nucleotide sequence ID" value="NZ_JBHLYV010000001.1"/>
</dbReference>
<evidence type="ECO:0000313" key="2">
    <source>
        <dbReference type="EMBL" id="PIL46102.1"/>
    </source>
</evidence>
<name>A0A2G8TJ94_9BURK</name>
<sequence length="132" mass="14100">MRLLSCALLAVACTSAAVAGDMAASCPVVLTEDVLKPGRQVAGWVTMPSQQHLAGAGMLEGPPEREGYRIPDKQAKGTQMFVFAKDDGRRWLWCGYGGMQLAKRLDDKATSCTITTKTKTPENSLSAVVVGR</sequence>
<organism evidence="2 3">
    <name type="scientific">Massilia eurypsychrophila</name>
    <dbReference type="NCBI Taxonomy" id="1485217"/>
    <lineage>
        <taxon>Bacteria</taxon>
        <taxon>Pseudomonadati</taxon>
        <taxon>Pseudomonadota</taxon>
        <taxon>Betaproteobacteria</taxon>
        <taxon>Burkholderiales</taxon>
        <taxon>Oxalobacteraceae</taxon>
        <taxon>Telluria group</taxon>
        <taxon>Massilia</taxon>
    </lineage>
</organism>
<dbReference type="AlphaFoldDB" id="A0A2G8TJ94"/>
<evidence type="ECO:0000256" key="1">
    <source>
        <dbReference type="SAM" id="SignalP"/>
    </source>
</evidence>
<comment type="caution">
    <text evidence="2">The sequence shown here is derived from an EMBL/GenBank/DDBJ whole genome shotgun (WGS) entry which is preliminary data.</text>
</comment>
<proteinExistence type="predicted"/>
<dbReference type="Proteomes" id="UP000230390">
    <property type="component" value="Unassembled WGS sequence"/>
</dbReference>
<keyword evidence="3" id="KW-1185">Reference proteome</keyword>